<evidence type="ECO:0000256" key="1">
    <source>
        <dbReference type="SAM" id="MobiDB-lite"/>
    </source>
</evidence>
<dbReference type="OrthoDB" id="2507761at2759"/>
<feature type="compositionally biased region" description="Low complexity" evidence="1">
    <location>
        <begin position="182"/>
        <end position="195"/>
    </location>
</feature>
<dbReference type="Proteomes" id="UP000235388">
    <property type="component" value="Unassembled WGS sequence"/>
</dbReference>
<feature type="compositionally biased region" description="Basic residues" evidence="1">
    <location>
        <begin position="166"/>
        <end position="179"/>
    </location>
</feature>
<feature type="compositionally biased region" description="Low complexity" evidence="1">
    <location>
        <begin position="112"/>
        <end position="128"/>
    </location>
</feature>
<feature type="region of interest" description="Disordered" evidence="1">
    <location>
        <begin position="100"/>
        <end position="128"/>
    </location>
</feature>
<sequence>MQHIPELTRAKLAQELLITPSTHQHASSRRGPCLRKLVLWSNLLSIEPQQQQQQQQQQQPLPPTTPAVAAAQLELQGPQATSGSREQAEYDWFEHLMEEIDDSDSESECSEGDYPPHLSPSPTTTPTITHALAHASGPEARTKRGCPTEQEEDLLPGNTRRRLLLARSTKPRRRRARRASRPEPLLPSLPSSSSSSLAALPHWGFLCTRPPAACPDDPHSDAHLPSLVPIKTRFRFVSVAVHPRAQAVACSDSCSAASSLAVLSKLPIPPSPALAAIDFRPYDFIVAATAQLHGRTVHVKYLIGPARVTCTSILDSLHEDGDDSDDTHAEWEEAPHQLDRAPGLAL</sequence>
<name>A0A2N5S5H3_9BASI</name>
<feature type="compositionally biased region" description="Basic and acidic residues" evidence="1">
    <location>
        <begin position="326"/>
        <end position="339"/>
    </location>
</feature>
<proteinExistence type="predicted"/>
<accession>A0A2N5S5H3</accession>
<dbReference type="AlphaFoldDB" id="A0A2N5S5H3"/>
<reference evidence="2 3" key="1">
    <citation type="submission" date="2017-11" db="EMBL/GenBank/DDBJ databases">
        <title>De novo assembly and phasing of dikaryotic genomes from two isolates of Puccinia coronata f. sp. avenae, the causal agent of oat crown rust.</title>
        <authorList>
            <person name="Miller M.E."/>
            <person name="Zhang Y."/>
            <person name="Omidvar V."/>
            <person name="Sperschneider J."/>
            <person name="Schwessinger B."/>
            <person name="Raley C."/>
            <person name="Palmer J.M."/>
            <person name="Garnica D."/>
            <person name="Upadhyaya N."/>
            <person name="Rathjen J."/>
            <person name="Taylor J.M."/>
            <person name="Park R.F."/>
            <person name="Dodds P.N."/>
            <person name="Hirsch C.D."/>
            <person name="Kianian S.F."/>
            <person name="Figueroa M."/>
        </authorList>
    </citation>
    <scope>NUCLEOTIDE SEQUENCE [LARGE SCALE GENOMIC DNA]</scope>
    <source>
        <strain evidence="2">12NC29</strain>
    </source>
</reference>
<feature type="compositionally biased region" description="Acidic residues" evidence="1">
    <location>
        <begin position="100"/>
        <end position="111"/>
    </location>
</feature>
<evidence type="ECO:0000313" key="2">
    <source>
        <dbReference type="EMBL" id="PLW08459.1"/>
    </source>
</evidence>
<organism evidence="2 3">
    <name type="scientific">Puccinia coronata f. sp. avenae</name>
    <dbReference type="NCBI Taxonomy" id="200324"/>
    <lineage>
        <taxon>Eukaryota</taxon>
        <taxon>Fungi</taxon>
        <taxon>Dikarya</taxon>
        <taxon>Basidiomycota</taxon>
        <taxon>Pucciniomycotina</taxon>
        <taxon>Pucciniomycetes</taxon>
        <taxon>Pucciniales</taxon>
        <taxon>Pucciniaceae</taxon>
        <taxon>Puccinia</taxon>
    </lineage>
</organism>
<protein>
    <submittedName>
        <fullName evidence="2">Uncharacterized protein</fullName>
    </submittedName>
</protein>
<feature type="region of interest" description="Disordered" evidence="1">
    <location>
        <begin position="319"/>
        <end position="346"/>
    </location>
</feature>
<evidence type="ECO:0000313" key="3">
    <source>
        <dbReference type="Proteomes" id="UP000235388"/>
    </source>
</evidence>
<comment type="caution">
    <text evidence="2">The sequence shown here is derived from an EMBL/GenBank/DDBJ whole genome shotgun (WGS) entry which is preliminary data.</text>
</comment>
<dbReference type="EMBL" id="PGCJ01001160">
    <property type="protein sequence ID" value="PLW08459.1"/>
    <property type="molecule type" value="Genomic_DNA"/>
</dbReference>
<gene>
    <name evidence="2" type="ORF">PCANC_24429</name>
</gene>
<feature type="non-terminal residue" evidence="2">
    <location>
        <position position="346"/>
    </location>
</feature>
<feature type="region of interest" description="Disordered" evidence="1">
    <location>
        <begin position="166"/>
        <end position="195"/>
    </location>
</feature>
<keyword evidence="3" id="KW-1185">Reference proteome</keyword>